<reference evidence="4" key="2">
    <citation type="submission" date="2010-04" db="EMBL/GenBank/DDBJ databases">
        <authorList>
            <person name="Buell R."/>
            <person name="Hamilton J."/>
            <person name="Hostetler J."/>
        </authorList>
    </citation>
    <scope>NUCLEOTIDE SEQUENCE [LARGE SCALE GENOMIC DNA]</scope>
    <source>
        <strain evidence="4">DAOM:BR144</strain>
    </source>
</reference>
<reference evidence="4" key="1">
    <citation type="journal article" date="2010" name="Genome Biol.">
        <title>Genome sequence of the necrotrophic plant pathogen Pythium ultimum reveals original pathogenicity mechanisms and effector repertoire.</title>
        <authorList>
            <person name="Levesque C.A."/>
            <person name="Brouwer H."/>
            <person name="Cano L."/>
            <person name="Hamilton J.P."/>
            <person name="Holt C."/>
            <person name="Huitema E."/>
            <person name="Raffaele S."/>
            <person name="Robideau G.P."/>
            <person name="Thines M."/>
            <person name="Win J."/>
            <person name="Zerillo M.M."/>
            <person name="Beakes G.W."/>
            <person name="Boore J.L."/>
            <person name="Busam D."/>
            <person name="Dumas B."/>
            <person name="Ferriera S."/>
            <person name="Fuerstenberg S.I."/>
            <person name="Gachon C.M."/>
            <person name="Gaulin E."/>
            <person name="Govers F."/>
            <person name="Grenville-Briggs L."/>
            <person name="Horner N."/>
            <person name="Hostetler J."/>
            <person name="Jiang R.H."/>
            <person name="Johnson J."/>
            <person name="Krajaejun T."/>
            <person name="Lin H."/>
            <person name="Meijer H.J."/>
            <person name="Moore B."/>
            <person name="Morris P."/>
            <person name="Phuntmart V."/>
            <person name="Puiu D."/>
            <person name="Shetty J."/>
            <person name="Stajich J.E."/>
            <person name="Tripathy S."/>
            <person name="Wawra S."/>
            <person name="van West P."/>
            <person name="Whitty B.R."/>
            <person name="Coutinho P.M."/>
            <person name="Henrissat B."/>
            <person name="Martin F."/>
            <person name="Thomas P.D."/>
            <person name="Tyler B.M."/>
            <person name="De Vries R.P."/>
            <person name="Kamoun S."/>
            <person name="Yandell M."/>
            <person name="Tisserat N."/>
            <person name="Buell C.R."/>
        </authorList>
    </citation>
    <scope>NUCLEOTIDE SEQUENCE</scope>
    <source>
        <strain evidence="4">DAOM:BR144</strain>
    </source>
</reference>
<feature type="region of interest" description="Disordered" evidence="1">
    <location>
        <begin position="179"/>
        <end position="200"/>
    </location>
</feature>
<dbReference type="PANTHER" id="PTHR23101:SF25">
    <property type="entry name" value="GTPASE-ACTIVATING PROTEIN AND VPS9 DOMAIN-CONTAINING PROTEIN 1"/>
    <property type="match status" value="1"/>
</dbReference>
<dbReference type="EMBL" id="GL376588">
    <property type="status" value="NOT_ANNOTATED_CDS"/>
    <property type="molecule type" value="Genomic_DNA"/>
</dbReference>
<dbReference type="SUPFAM" id="SSF109993">
    <property type="entry name" value="VPS9 domain"/>
    <property type="match status" value="1"/>
</dbReference>
<dbReference type="InterPro" id="IPR003123">
    <property type="entry name" value="VPS9"/>
</dbReference>
<accession>K3X6B7</accession>
<dbReference type="Pfam" id="PF02204">
    <property type="entry name" value="VPS9"/>
    <property type="match status" value="1"/>
</dbReference>
<dbReference type="InterPro" id="IPR045046">
    <property type="entry name" value="Vps9-like"/>
</dbReference>
<evidence type="ECO:0000313" key="3">
    <source>
        <dbReference type="EnsemblProtists" id="PYU1_T012766"/>
    </source>
</evidence>
<dbReference type="Gene3D" id="1.20.1050.80">
    <property type="entry name" value="VPS9 domain"/>
    <property type="match status" value="1"/>
</dbReference>
<keyword evidence="4" id="KW-1185">Reference proteome</keyword>
<dbReference type="Proteomes" id="UP000019132">
    <property type="component" value="Unassembled WGS sequence"/>
</dbReference>
<dbReference type="GO" id="GO:0005085">
    <property type="term" value="F:guanyl-nucleotide exchange factor activity"/>
    <property type="evidence" value="ECO:0007669"/>
    <property type="project" value="InterPro"/>
</dbReference>
<name>K3X6B7_GLOUD</name>
<dbReference type="HOGENOM" id="CLU_025970_0_0_1"/>
<dbReference type="AlphaFoldDB" id="K3X6B7"/>
<dbReference type="PROSITE" id="PS51205">
    <property type="entry name" value="VPS9"/>
    <property type="match status" value="1"/>
</dbReference>
<feature type="domain" description="VPS9" evidence="2">
    <location>
        <begin position="391"/>
        <end position="559"/>
    </location>
</feature>
<dbReference type="InParanoid" id="K3X6B7"/>
<dbReference type="GO" id="GO:0005829">
    <property type="term" value="C:cytosol"/>
    <property type="evidence" value="ECO:0007669"/>
    <property type="project" value="TreeGrafter"/>
</dbReference>
<evidence type="ECO:0000313" key="4">
    <source>
        <dbReference type="Proteomes" id="UP000019132"/>
    </source>
</evidence>
<dbReference type="PANTHER" id="PTHR23101">
    <property type="entry name" value="RAB GDP/GTP EXCHANGE FACTOR"/>
    <property type="match status" value="1"/>
</dbReference>
<dbReference type="GO" id="GO:0031267">
    <property type="term" value="F:small GTPase binding"/>
    <property type="evidence" value="ECO:0007669"/>
    <property type="project" value="TreeGrafter"/>
</dbReference>
<dbReference type="GO" id="GO:0016192">
    <property type="term" value="P:vesicle-mediated transport"/>
    <property type="evidence" value="ECO:0007669"/>
    <property type="project" value="InterPro"/>
</dbReference>
<dbReference type="eggNOG" id="ENOG502RW87">
    <property type="taxonomic scope" value="Eukaryota"/>
</dbReference>
<proteinExistence type="predicted"/>
<reference evidence="3" key="3">
    <citation type="submission" date="2015-02" db="UniProtKB">
        <authorList>
            <consortium name="EnsemblProtists"/>
        </authorList>
    </citation>
    <scope>IDENTIFICATION</scope>
    <source>
        <strain evidence="3">DAOM BR144</strain>
    </source>
</reference>
<organism evidence="3 4">
    <name type="scientific">Globisporangium ultimum (strain ATCC 200006 / CBS 805.95 / DAOM BR144)</name>
    <name type="common">Pythium ultimum</name>
    <dbReference type="NCBI Taxonomy" id="431595"/>
    <lineage>
        <taxon>Eukaryota</taxon>
        <taxon>Sar</taxon>
        <taxon>Stramenopiles</taxon>
        <taxon>Oomycota</taxon>
        <taxon>Peronosporomycetes</taxon>
        <taxon>Pythiales</taxon>
        <taxon>Pythiaceae</taxon>
        <taxon>Globisporangium</taxon>
    </lineage>
</organism>
<evidence type="ECO:0000259" key="2">
    <source>
        <dbReference type="PROSITE" id="PS51205"/>
    </source>
</evidence>
<evidence type="ECO:0000256" key="1">
    <source>
        <dbReference type="SAM" id="MobiDB-lite"/>
    </source>
</evidence>
<dbReference type="VEuPathDB" id="FungiDB:PYU1_G012740"/>
<protein>
    <recommendedName>
        <fullName evidence="2">VPS9 domain-containing protein</fullName>
    </recommendedName>
</protein>
<sequence>MGIEGAPSALRGSCPTELLRKSVVAVADCDLDDACASETVQANDNNDTDDECRRRTSIPPTFAYGAEMQLGRGPVEERRYRSFDWSGSTASQSSTKAASLESLTTRIQQENEKVKQRTAKLGRRFEWMRSMKSLFSSSTKKEQVQLLQMQMVAEVAKGTRSLAILNDMKTLVMTMEEEELESEVEKSSSSRESRSSMVSTIDGNNQRLLDGIENADQVLADDNLHHILSIQTRWLQELICLHADKKNNVSKKHGVAPSVVMQQFLNEFVRPDGMQRVPCAFDLPTVALVRFEKLINRYKFMKPALKKALDQVCQDTMASVVARSSSGNASVFENREARDVMQSLIREIVDAIAEEAWVVTNNRSILRAFVEQMVFSRLACACLRSASTELDEMNSTWREQVAKASTLGLHQVGLPFEVEGRKSDETGLSVVDGELSGVLGGGSDVDAVLFAKSIEAFNKIPYLVPSCVLAAFLNAVRVLYRETNEMLGVSPSCMSADVLLPLMVFVLSRSDLPHLHSQVFMMEEYAIDESKEGSEAAYYLACLKAAMGYIMTKDKICTEAEE</sequence>
<dbReference type="InterPro" id="IPR037191">
    <property type="entry name" value="VPS9_dom_sf"/>
</dbReference>
<feature type="compositionally biased region" description="Basic and acidic residues" evidence="1">
    <location>
        <begin position="183"/>
        <end position="194"/>
    </location>
</feature>
<dbReference type="OMA" id="CWLSSSR"/>
<dbReference type="EnsemblProtists" id="PYU1_T012766">
    <property type="protein sequence ID" value="PYU1_T012766"/>
    <property type="gene ID" value="PYU1_G012740"/>
</dbReference>
<dbReference type="GO" id="GO:0030139">
    <property type="term" value="C:endocytic vesicle"/>
    <property type="evidence" value="ECO:0007669"/>
    <property type="project" value="TreeGrafter"/>
</dbReference>